<organism evidence="1 2">
    <name type="scientific">Dreissena polymorpha</name>
    <name type="common">Zebra mussel</name>
    <name type="synonym">Mytilus polymorpha</name>
    <dbReference type="NCBI Taxonomy" id="45954"/>
    <lineage>
        <taxon>Eukaryota</taxon>
        <taxon>Metazoa</taxon>
        <taxon>Spiralia</taxon>
        <taxon>Lophotrochozoa</taxon>
        <taxon>Mollusca</taxon>
        <taxon>Bivalvia</taxon>
        <taxon>Autobranchia</taxon>
        <taxon>Heteroconchia</taxon>
        <taxon>Euheterodonta</taxon>
        <taxon>Imparidentia</taxon>
        <taxon>Neoheterodontei</taxon>
        <taxon>Myida</taxon>
        <taxon>Dreissenoidea</taxon>
        <taxon>Dreissenidae</taxon>
        <taxon>Dreissena</taxon>
    </lineage>
</organism>
<proteinExistence type="predicted"/>
<name>A0A9D4FXS1_DREPO</name>
<comment type="caution">
    <text evidence="1">The sequence shown here is derived from an EMBL/GenBank/DDBJ whole genome shotgun (WGS) entry which is preliminary data.</text>
</comment>
<reference evidence="1" key="2">
    <citation type="submission" date="2020-11" db="EMBL/GenBank/DDBJ databases">
        <authorList>
            <person name="McCartney M.A."/>
            <person name="Auch B."/>
            <person name="Kono T."/>
            <person name="Mallez S."/>
            <person name="Becker A."/>
            <person name="Gohl D.M."/>
            <person name="Silverstein K.A.T."/>
            <person name="Koren S."/>
            <person name="Bechman K.B."/>
            <person name="Herman A."/>
            <person name="Abrahante J.E."/>
            <person name="Garbe J."/>
        </authorList>
    </citation>
    <scope>NUCLEOTIDE SEQUENCE</scope>
    <source>
        <strain evidence="1">Duluth1</strain>
        <tissue evidence="1">Whole animal</tissue>
    </source>
</reference>
<protein>
    <submittedName>
        <fullName evidence="1">Uncharacterized protein</fullName>
    </submittedName>
</protein>
<reference evidence="1" key="1">
    <citation type="journal article" date="2019" name="bioRxiv">
        <title>The Genome of the Zebra Mussel, Dreissena polymorpha: A Resource for Invasive Species Research.</title>
        <authorList>
            <person name="McCartney M.A."/>
            <person name="Auch B."/>
            <person name="Kono T."/>
            <person name="Mallez S."/>
            <person name="Zhang Y."/>
            <person name="Obille A."/>
            <person name="Becker A."/>
            <person name="Abrahante J.E."/>
            <person name="Garbe J."/>
            <person name="Badalamenti J.P."/>
            <person name="Herman A."/>
            <person name="Mangelson H."/>
            <person name="Liachko I."/>
            <person name="Sullivan S."/>
            <person name="Sone E.D."/>
            <person name="Koren S."/>
            <person name="Silverstein K.A.T."/>
            <person name="Beckman K.B."/>
            <person name="Gohl D.M."/>
        </authorList>
    </citation>
    <scope>NUCLEOTIDE SEQUENCE</scope>
    <source>
        <strain evidence="1">Duluth1</strain>
        <tissue evidence="1">Whole animal</tissue>
    </source>
</reference>
<accession>A0A9D4FXS1</accession>
<evidence type="ECO:0000313" key="2">
    <source>
        <dbReference type="Proteomes" id="UP000828390"/>
    </source>
</evidence>
<keyword evidence="2" id="KW-1185">Reference proteome</keyword>
<gene>
    <name evidence="1" type="ORF">DPMN_133375</name>
</gene>
<dbReference type="AlphaFoldDB" id="A0A9D4FXS1"/>
<evidence type="ECO:0000313" key="1">
    <source>
        <dbReference type="EMBL" id="KAH3805078.1"/>
    </source>
</evidence>
<sequence length="91" mass="10166">MDNTGNKRTPFENWTLPQNVTRTPDDDANVVGIELFLVPVIALFGIPGNEFSCAIFSTKPLNKNAFPVDVQELIGHWISGHAFVNLGFFRF</sequence>
<dbReference type="EMBL" id="JAIWYP010000006">
    <property type="protein sequence ID" value="KAH3805078.1"/>
    <property type="molecule type" value="Genomic_DNA"/>
</dbReference>
<dbReference type="Proteomes" id="UP000828390">
    <property type="component" value="Unassembled WGS sequence"/>
</dbReference>